<keyword evidence="6" id="KW-0863">Zinc-finger</keyword>
<protein>
    <recommendedName>
        <fullName evidence="11">Peptidase A1 domain-containing protein</fullName>
    </recommendedName>
</protein>
<keyword evidence="6" id="KW-0862">Zinc</keyword>
<evidence type="ECO:0000256" key="2">
    <source>
        <dbReference type="ARBA" id="ARBA00022670"/>
    </source>
</evidence>
<dbReference type="Gene3D" id="2.40.70.10">
    <property type="entry name" value="Acid Proteases"/>
    <property type="match status" value="1"/>
</dbReference>
<dbReference type="FunFam" id="2.40.70.10:FF:000016">
    <property type="entry name" value="Probable aspartic protease At2g35615"/>
    <property type="match status" value="1"/>
</dbReference>
<keyword evidence="7" id="KW-0175">Coiled coil</keyword>
<accession>A0A164W4G8</accession>
<evidence type="ECO:0000256" key="4">
    <source>
        <dbReference type="ARBA" id="ARBA00022750"/>
    </source>
</evidence>
<keyword evidence="5" id="KW-0378">Hydrolase</keyword>
<dbReference type="CDD" id="cd05476">
    <property type="entry name" value="pepsin_A_like_plant"/>
    <property type="match status" value="1"/>
</dbReference>
<comment type="similarity">
    <text evidence="1">Belongs to the peptidase A1 family.</text>
</comment>
<organism evidence="10">
    <name type="scientific">Daucus carota subsp. sativus</name>
    <name type="common">Carrot</name>
    <dbReference type="NCBI Taxonomy" id="79200"/>
    <lineage>
        <taxon>Eukaryota</taxon>
        <taxon>Viridiplantae</taxon>
        <taxon>Streptophyta</taxon>
        <taxon>Embryophyta</taxon>
        <taxon>Tracheophyta</taxon>
        <taxon>Spermatophyta</taxon>
        <taxon>Magnoliopsida</taxon>
        <taxon>eudicotyledons</taxon>
        <taxon>Gunneridae</taxon>
        <taxon>Pentapetalae</taxon>
        <taxon>asterids</taxon>
        <taxon>campanulids</taxon>
        <taxon>Apiales</taxon>
        <taxon>Apiaceae</taxon>
        <taxon>Apioideae</taxon>
        <taxon>Scandiceae</taxon>
        <taxon>Daucinae</taxon>
        <taxon>Daucus</taxon>
        <taxon>Daucus sect. Daucus</taxon>
    </lineage>
</organism>
<dbReference type="SUPFAM" id="SSF50630">
    <property type="entry name" value="Acid proteases"/>
    <property type="match status" value="1"/>
</dbReference>
<dbReference type="STRING" id="79200.A0A164W4G8"/>
<feature type="domain" description="UBP-type" evidence="8">
    <location>
        <begin position="173"/>
        <end position="285"/>
    </location>
</feature>
<keyword evidence="2" id="KW-0645">Protease</keyword>
<dbReference type="GO" id="GO:0006508">
    <property type="term" value="P:proteolysis"/>
    <property type="evidence" value="ECO:0007669"/>
    <property type="project" value="UniProtKB-KW"/>
</dbReference>
<dbReference type="GO" id="GO:0016567">
    <property type="term" value="P:protein ubiquitination"/>
    <property type="evidence" value="ECO:0007669"/>
    <property type="project" value="TreeGrafter"/>
</dbReference>
<dbReference type="PANTHER" id="PTHR24007">
    <property type="entry name" value="BRCA1-ASSOCIATED PROTEIN"/>
    <property type="match status" value="1"/>
</dbReference>
<dbReference type="Gene3D" id="3.30.40.10">
    <property type="entry name" value="Zinc/RING finger domain, C3HC4 (zinc finger)"/>
    <property type="match status" value="1"/>
</dbReference>
<dbReference type="GO" id="GO:0061630">
    <property type="term" value="F:ubiquitin protein ligase activity"/>
    <property type="evidence" value="ECO:0007669"/>
    <property type="project" value="TreeGrafter"/>
</dbReference>
<dbReference type="GO" id="GO:0007265">
    <property type="term" value="P:Ras protein signal transduction"/>
    <property type="evidence" value="ECO:0007669"/>
    <property type="project" value="TreeGrafter"/>
</dbReference>
<evidence type="ECO:0000259" key="8">
    <source>
        <dbReference type="PROSITE" id="PS50271"/>
    </source>
</evidence>
<dbReference type="Pfam" id="PF07576">
    <property type="entry name" value="BRAP2"/>
    <property type="match status" value="1"/>
</dbReference>
<dbReference type="EMBL" id="LNRQ01000006">
    <property type="protein sequence ID" value="KZM91274.1"/>
    <property type="molecule type" value="Genomic_DNA"/>
</dbReference>
<dbReference type="Pfam" id="PF02148">
    <property type="entry name" value="zf-UBP"/>
    <property type="match status" value="1"/>
</dbReference>
<keyword evidence="4" id="KW-0064">Aspartyl protease</keyword>
<keyword evidence="6" id="KW-0479">Metal-binding</keyword>
<evidence type="ECO:0008006" key="11">
    <source>
        <dbReference type="Google" id="ProtNLM"/>
    </source>
</evidence>
<sequence length="734" mass="82754">MAESTSTSAIAATAPISTPSPVDLVDSSSISDLTQSFNFSSGNPRIEETRGIMLLYRHDAASSSLPVERKPLVCVLGVPNHMTYADFCQFCGSFVQHILEMRIVRNDGMEDKYSVLIRFDGQDSTDSFYKHFNGRHFSSLEEEACHMLFTVDVQYTGSIEHAQALPVSSTEQPSCPKGWTRIRVGSLQLSAIILSIAPAYLNGQILLVRYVDTVSSSLKIRNVLSVKHRRMYKEGHAIRHWKETQHCYSLELETQRVWDYVGDNYVHRLIQSKTDGKLVELNHRCVHGDDGCGICECGSDPAFEEAQLNSKVEAIVNEYQELLTTQLENQKMYFESLLKEFEESETSEVEKASNQSLKLQKMQAKRDKVIEEKKFQEDINLHLLSNKAIWQEKILEAEARKKTTDQDDKIEELEEQLMKLMLALEDANAQNDHLSASKQVKVGDLYIKGVLAQFNRTRRGEAHESLVSSTTSGLRLDLIHRDFSPLSPFYNPLATHSERLENVIRRSNSRLARHFKPKCISPSKSPCLIESTLRQVEGDYLMKLLIGTPPVEILVTADTGSDLTWIQCKPCKRCFQHINPLFNQRASSSYKTLKCTSNQCKAFEGFTAKCTQKHNRCRYNVTYGDGSYSHGHLATETLTFGKTSIEKYVFGCGHNNRGLFSNSSSGVIGLGRGALSIVSQLEESIRGRFSYCLVPFSQNETSTIHFGENAQVSLSRAVSTPFFHTPYETLQFTS</sequence>
<gene>
    <name evidence="10" type="ORF">DCAR_021361</name>
</gene>
<feature type="coiled-coil region" evidence="7">
    <location>
        <begin position="359"/>
        <end position="430"/>
    </location>
</feature>
<dbReference type="Pfam" id="PF14543">
    <property type="entry name" value="TAXi_N"/>
    <property type="match status" value="1"/>
</dbReference>
<evidence type="ECO:0000256" key="3">
    <source>
        <dbReference type="ARBA" id="ARBA00022729"/>
    </source>
</evidence>
<dbReference type="GO" id="GO:0008270">
    <property type="term" value="F:zinc ion binding"/>
    <property type="evidence" value="ECO:0007669"/>
    <property type="project" value="UniProtKB-KW"/>
</dbReference>
<dbReference type="CDD" id="cd12437">
    <property type="entry name" value="RRM_BRAP2_like"/>
    <property type="match status" value="1"/>
</dbReference>
<dbReference type="SUPFAM" id="SSF57850">
    <property type="entry name" value="RING/U-box"/>
    <property type="match status" value="1"/>
</dbReference>
<dbReference type="InterPro" id="IPR001607">
    <property type="entry name" value="Znf_UBP"/>
</dbReference>
<dbReference type="InterPro" id="IPR021109">
    <property type="entry name" value="Peptidase_aspartic_dom_sf"/>
</dbReference>
<evidence type="ECO:0000256" key="5">
    <source>
        <dbReference type="ARBA" id="ARBA00022801"/>
    </source>
</evidence>
<keyword evidence="3" id="KW-0732">Signal</keyword>
<dbReference type="AlphaFoldDB" id="A0A164W4G8"/>
<dbReference type="InterPro" id="IPR011422">
    <property type="entry name" value="BRAP2/ETP1_RRM"/>
</dbReference>
<reference evidence="10" key="1">
    <citation type="journal article" date="2016" name="Nat. Genet.">
        <title>A high-quality carrot genome assembly provides new insights into carotenoid accumulation and asterid genome evolution.</title>
        <authorList>
            <person name="Iorizzo M."/>
            <person name="Ellison S."/>
            <person name="Senalik D."/>
            <person name="Zeng P."/>
            <person name="Satapoomin P."/>
            <person name="Huang J."/>
            <person name="Bowman M."/>
            <person name="Iovene M."/>
            <person name="Sanseverino W."/>
            <person name="Cavagnaro P."/>
            <person name="Yildiz M."/>
            <person name="Macko-Podgorni A."/>
            <person name="Moranska E."/>
            <person name="Grzebelus E."/>
            <person name="Grzebelus D."/>
            <person name="Ashrafi H."/>
            <person name="Zheng Z."/>
            <person name="Cheng S."/>
            <person name="Spooner D."/>
            <person name="Van Deynze A."/>
            <person name="Simon P."/>
        </authorList>
    </citation>
    <scope>NUCLEOTIDE SEQUENCE [LARGE SCALE GENOMIC DNA]</scope>
    <source>
        <tissue evidence="10">Leaf</tissue>
    </source>
</reference>
<feature type="domain" description="Peptidase A1" evidence="9">
    <location>
        <begin position="540"/>
        <end position="734"/>
    </location>
</feature>
<dbReference type="GO" id="GO:0004190">
    <property type="term" value="F:aspartic-type endopeptidase activity"/>
    <property type="evidence" value="ECO:0007669"/>
    <property type="project" value="UniProtKB-KW"/>
</dbReference>
<evidence type="ECO:0000259" key="9">
    <source>
        <dbReference type="PROSITE" id="PS51767"/>
    </source>
</evidence>
<dbReference type="PANTHER" id="PTHR24007:SF7">
    <property type="entry name" value="BRCA1-ASSOCIATED PROTEIN"/>
    <property type="match status" value="1"/>
</dbReference>
<dbReference type="PROSITE" id="PS51767">
    <property type="entry name" value="PEPTIDASE_A1"/>
    <property type="match status" value="1"/>
</dbReference>
<comment type="caution">
    <text evidence="10">The sequence shown here is derived from an EMBL/GenBank/DDBJ whole genome shotgun (WGS) entry which is preliminary data.</text>
</comment>
<dbReference type="PROSITE" id="PS50271">
    <property type="entry name" value="ZF_UBP"/>
    <property type="match status" value="1"/>
</dbReference>
<dbReference type="InterPro" id="IPR034161">
    <property type="entry name" value="Pepsin-like_plant"/>
</dbReference>
<dbReference type="GO" id="GO:0005737">
    <property type="term" value="C:cytoplasm"/>
    <property type="evidence" value="ECO:0007669"/>
    <property type="project" value="TreeGrafter"/>
</dbReference>
<name>A0A164W4G8_DAUCS</name>
<dbReference type="InterPro" id="IPR013083">
    <property type="entry name" value="Znf_RING/FYVE/PHD"/>
</dbReference>
<evidence type="ECO:0000256" key="7">
    <source>
        <dbReference type="SAM" id="Coils"/>
    </source>
</evidence>
<evidence type="ECO:0000313" key="10">
    <source>
        <dbReference type="EMBL" id="KZM91274.1"/>
    </source>
</evidence>
<dbReference type="Gramene" id="KZM91274">
    <property type="protein sequence ID" value="KZM91274"/>
    <property type="gene ID" value="DCAR_021361"/>
</dbReference>
<proteinExistence type="inferred from homology"/>
<dbReference type="InterPro" id="IPR033121">
    <property type="entry name" value="PEPTIDASE_A1"/>
</dbReference>
<evidence type="ECO:0000256" key="1">
    <source>
        <dbReference type="ARBA" id="ARBA00007447"/>
    </source>
</evidence>
<evidence type="ECO:0000256" key="6">
    <source>
        <dbReference type="PROSITE-ProRule" id="PRU00502"/>
    </source>
</evidence>
<dbReference type="InterPro" id="IPR032861">
    <property type="entry name" value="TAXi_N"/>
</dbReference>